<dbReference type="SMART" id="SM00399">
    <property type="entry name" value="ZnF_C4"/>
    <property type="match status" value="1"/>
</dbReference>
<keyword evidence="1" id="KW-0479">Metal-binding</keyword>
<dbReference type="Gene3D" id="3.30.50.10">
    <property type="entry name" value="Erythroid Transcription Factor GATA-1, subunit A"/>
    <property type="match status" value="1"/>
</dbReference>
<keyword evidence="4" id="KW-0805">Transcription regulation</keyword>
<dbReference type="PRINTS" id="PR00047">
    <property type="entry name" value="STROIDFINGER"/>
</dbReference>
<evidence type="ECO:0000313" key="11">
    <source>
        <dbReference type="EMBL" id="CAD7639725.1"/>
    </source>
</evidence>
<dbReference type="InterPro" id="IPR001628">
    <property type="entry name" value="Znf_hrmn_rcpt"/>
</dbReference>
<dbReference type="SUPFAM" id="SSF57716">
    <property type="entry name" value="Glucocorticoid receptor-like (DNA-binding domain)"/>
    <property type="match status" value="1"/>
</dbReference>
<dbReference type="GO" id="GO:0030154">
    <property type="term" value="P:cell differentiation"/>
    <property type="evidence" value="ECO:0007669"/>
    <property type="project" value="TreeGrafter"/>
</dbReference>
<evidence type="ECO:0000256" key="5">
    <source>
        <dbReference type="ARBA" id="ARBA00023125"/>
    </source>
</evidence>
<evidence type="ECO:0000313" key="12">
    <source>
        <dbReference type="Proteomes" id="UP000759131"/>
    </source>
</evidence>
<dbReference type="GO" id="GO:0008270">
    <property type="term" value="F:zinc ion binding"/>
    <property type="evidence" value="ECO:0007669"/>
    <property type="project" value="UniProtKB-KW"/>
</dbReference>
<dbReference type="PROSITE" id="PS00031">
    <property type="entry name" value="NUCLEAR_REC_DBD_1"/>
    <property type="match status" value="1"/>
</dbReference>
<keyword evidence="12" id="KW-1185">Reference proteome</keyword>
<feature type="region of interest" description="Disordered" evidence="9">
    <location>
        <begin position="107"/>
        <end position="146"/>
    </location>
</feature>
<dbReference type="AlphaFoldDB" id="A0A7R9LDJ9"/>
<dbReference type="PANTHER" id="PTHR24082">
    <property type="entry name" value="NUCLEAR HORMONE RECEPTOR"/>
    <property type="match status" value="1"/>
</dbReference>
<gene>
    <name evidence="11" type="ORF">OSB1V03_LOCUS17900</name>
</gene>
<evidence type="ECO:0000256" key="6">
    <source>
        <dbReference type="ARBA" id="ARBA00023163"/>
    </source>
</evidence>
<dbReference type="GO" id="GO:0000122">
    <property type="term" value="P:negative regulation of transcription by RNA polymerase II"/>
    <property type="evidence" value="ECO:0007669"/>
    <property type="project" value="TreeGrafter"/>
</dbReference>
<protein>
    <recommendedName>
        <fullName evidence="10">Nuclear receptor domain-containing protein</fullName>
    </recommendedName>
</protein>
<keyword evidence="5" id="KW-0238">DNA-binding</keyword>
<evidence type="ECO:0000256" key="9">
    <source>
        <dbReference type="SAM" id="MobiDB-lite"/>
    </source>
</evidence>
<dbReference type="InterPro" id="IPR013088">
    <property type="entry name" value="Znf_NHR/GATA"/>
</dbReference>
<dbReference type="GO" id="GO:0000978">
    <property type="term" value="F:RNA polymerase II cis-regulatory region sequence-specific DNA binding"/>
    <property type="evidence" value="ECO:0007669"/>
    <property type="project" value="TreeGrafter"/>
</dbReference>
<feature type="compositionally biased region" description="Polar residues" evidence="9">
    <location>
        <begin position="123"/>
        <end position="145"/>
    </location>
</feature>
<dbReference type="Pfam" id="PF00105">
    <property type="entry name" value="zf-C4"/>
    <property type="match status" value="1"/>
</dbReference>
<evidence type="ECO:0000256" key="3">
    <source>
        <dbReference type="ARBA" id="ARBA00022833"/>
    </source>
</evidence>
<sequence length="282" mass="31914">MLTDKVFIMDRKINKTCCVCGDRAIGTNFGAVTCESCKAFFRRTAVKNKEFKCPFDNNCKINSVTRKFCQKCRLKKCYSQGMKKESILNEKEKQLIRLKIEENRRKRKLSEQTVKSAMEARNGHNSSPDSGIFSTSDSGGQSPPTTALMVTGTDRFRRSDSYGFSYDSGGDDNDIKPVVVKREYSMTAIDDDVYQTAVEMEFAVLPIARPVTDYRNNFSELEGFKLTELMNAINFMSEPPAKRVTGVVANVDQTYGEITARFERNVKKTVEFTKALTGFRDV</sequence>
<keyword evidence="6" id="KW-0804">Transcription</keyword>
<dbReference type="GO" id="GO:0004879">
    <property type="term" value="F:nuclear receptor activity"/>
    <property type="evidence" value="ECO:0007669"/>
    <property type="project" value="TreeGrafter"/>
</dbReference>
<dbReference type="GO" id="GO:0045944">
    <property type="term" value="P:positive regulation of transcription by RNA polymerase II"/>
    <property type="evidence" value="ECO:0007669"/>
    <property type="project" value="TreeGrafter"/>
</dbReference>
<feature type="domain" description="Nuclear receptor" evidence="10">
    <location>
        <begin position="14"/>
        <end position="89"/>
    </location>
</feature>
<reference evidence="11" key="1">
    <citation type="submission" date="2020-11" db="EMBL/GenBank/DDBJ databases">
        <authorList>
            <person name="Tran Van P."/>
        </authorList>
    </citation>
    <scope>NUCLEOTIDE SEQUENCE</scope>
</reference>
<keyword evidence="3" id="KW-0862">Zinc</keyword>
<dbReference type="Proteomes" id="UP000759131">
    <property type="component" value="Unassembled WGS sequence"/>
</dbReference>
<feature type="non-terminal residue" evidence="11">
    <location>
        <position position="1"/>
    </location>
</feature>
<dbReference type="EMBL" id="CAJPIZ010022453">
    <property type="protein sequence ID" value="CAG2117947.1"/>
    <property type="molecule type" value="Genomic_DNA"/>
</dbReference>
<dbReference type="PANTHER" id="PTHR24082:SF283">
    <property type="entry name" value="NUCLEAR HORMONE RECEPTOR HR96"/>
    <property type="match status" value="1"/>
</dbReference>
<keyword evidence="2" id="KW-0863">Zinc-finger</keyword>
<keyword evidence="8" id="KW-0539">Nucleus</keyword>
<dbReference type="InterPro" id="IPR050234">
    <property type="entry name" value="Nuclear_hormone_rcpt_NR1"/>
</dbReference>
<organism evidence="11">
    <name type="scientific">Medioppia subpectinata</name>
    <dbReference type="NCBI Taxonomy" id="1979941"/>
    <lineage>
        <taxon>Eukaryota</taxon>
        <taxon>Metazoa</taxon>
        <taxon>Ecdysozoa</taxon>
        <taxon>Arthropoda</taxon>
        <taxon>Chelicerata</taxon>
        <taxon>Arachnida</taxon>
        <taxon>Acari</taxon>
        <taxon>Acariformes</taxon>
        <taxon>Sarcoptiformes</taxon>
        <taxon>Oribatida</taxon>
        <taxon>Brachypylina</taxon>
        <taxon>Oppioidea</taxon>
        <taxon>Oppiidae</taxon>
        <taxon>Medioppia</taxon>
    </lineage>
</organism>
<evidence type="ECO:0000256" key="8">
    <source>
        <dbReference type="ARBA" id="ARBA00023242"/>
    </source>
</evidence>
<proteinExistence type="predicted"/>
<evidence type="ECO:0000256" key="1">
    <source>
        <dbReference type="ARBA" id="ARBA00022723"/>
    </source>
</evidence>
<keyword evidence="7" id="KW-0675">Receptor</keyword>
<name>A0A7R9LDJ9_9ACAR</name>
<evidence type="ECO:0000259" key="10">
    <source>
        <dbReference type="PROSITE" id="PS51030"/>
    </source>
</evidence>
<evidence type="ECO:0000256" key="7">
    <source>
        <dbReference type="ARBA" id="ARBA00023170"/>
    </source>
</evidence>
<evidence type="ECO:0000256" key="4">
    <source>
        <dbReference type="ARBA" id="ARBA00023015"/>
    </source>
</evidence>
<evidence type="ECO:0000256" key="2">
    <source>
        <dbReference type="ARBA" id="ARBA00022771"/>
    </source>
</evidence>
<dbReference type="OrthoDB" id="6247587at2759"/>
<accession>A0A7R9LDJ9</accession>
<dbReference type="EMBL" id="OC877028">
    <property type="protein sequence ID" value="CAD7639725.1"/>
    <property type="molecule type" value="Genomic_DNA"/>
</dbReference>
<dbReference type="PROSITE" id="PS51030">
    <property type="entry name" value="NUCLEAR_REC_DBD_2"/>
    <property type="match status" value="1"/>
</dbReference>